<comment type="caution">
    <text evidence="3">The sequence shown here is derived from an EMBL/GenBank/DDBJ whole genome shotgun (WGS) entry which is preliminary data.</text>
</comment>
<evidence type="ECO:0000313" key="2">
    <source>
        <dbReference type="EMBL" id="KAL0361469.1"/>
    </source>
</evidence>
<proteinExistence type="predicted"/>
<sequence>MALWNKEKFSVSSACGVSQNRVVGASSSTRRTDSGGKGHCHFIWGAKVPPKVRLFAWRSCKNALPTQSNLATRRIHLENVCLCCDLVWALSNILWIVVSKDELSIEEWMRFVHSRLGLGGFERFLLIAWLLWGNRNSRIFEGKTLDAKALVEQANRLLGLMGL</sequence>
<dbReference type="InterPro" id="IPR026960">
    <property type="entry name" value="RVT-Znf"/>
</dbReference>
<accession>A0AAW2Q1I2</accession>
<organism evidence="3">
    <name type="scientific">Sesamum radiatum</name>
    <name type="common">Black benniseed</name>
    <dbReference type="NCBI Taxonomy" id="300843"/>
    <lineage>
        <taxon>Eukaryota</taxon>
        <taxon>Viridiplantae</taxon>
        <taxon>Streptophyta</taxon>
        <taxon>Embryophyta</taxon>
        <taxon>Tracheophyta</taxon>
        <taxon>Spermatophyta</taxon>
        <taxon>Magnoliopsida</taxon>
        <taxon>eudicotyledons</taxon>
        <taxon>Gunneridae</taxon>
        <taxon>Pentapetalae</taxon>
        <taxon>asterids</taxon>
        <taxon>lamiids</taxon>
        <taxon>Lamiales</taxon>
        <taxon>Pedaliaceae</taxon>
        <taxon>Sesamum</taxon>
    </lineage>
</organism>
<evidence type="ECO:0000313" key="3">
    <source>
        <dbReference type="EMBL" id="KAL0361471.1"/>
    </source>
</evidence>
<reference evidence="3" key="1">
    <citation type="submission" date="2020-06" db="EMBL/GenBank/DDBJ databases">
        <authorList>
            <person name="Li T."/>
            <person name="Hu X."/>
            <person name="Zhang T."/>
            <person name="Song X."/>
            <person name="Zhang H."/>
            <person name="Dai N."/>
            <person name="Sheng W."/>
            <person name="Hou X."/>
            <person name="Wei L."/>
        </authorList>
    </citation>
    <scope>NUCLEOTIDE SEQUENCE</scope>
    <source>
        <strain evidence="3">G02</strain>
        <tissue evidence="3">Leaf</tissue>
    </source>
</reference>
<dbReference type="Pfam" id="PF13966">
    <property type="entry name" value="zf-RVT"/>
    <property type="match status" value="1"/>
</dbReference>
<name>A0AAW2Q1I2_SESRA</name>
<protein>
    <recommendedName>
        <fullName evidence="1">Reverse transcriptase zinc-binding domain-containing protein</fullName>
    </recommendedName>
</protein>
<dbReference type="EMBL" id="JACGWJ010000016">
    <property type="protein sequence ID" value="KAL0361469.1"/>
    <property type="molecule type" value="Genomic_DNA"/>
</dbReference>
<evidence type="ECO:0000259" key="1">
    <source>
        <dbReference type="Pfam" id="PF13966"/>
    </source>
</evidence>
<dbReference type="AlphaFoldDB" id="A0AAW2Q1I2"/>
<reference evidence="3" key="2">
    <citation type="journal article" date="2024" name="Plant">
        <title>Genomic evolution and insights into agronomic trait innovations of Sesamum species.</title>
        <authorList>
            <person name="Miao H."/>
            <person name="Wang L."/>
            <person name="Qu L."/>
            <person name="Liu H."/>
            <person name="Sun Y."/>
            <person name="Le M."/>
            <person name="Wang Q."/>
            <person name="Wei S."/>
            <person name="Zheng Y."/>
            <person name="Lin W."/>
            <person name="Duan Y."/>
            <person name="Cao H."/>
            <person name="Xiong S."/>
            <person name="Wang X."/>
            <person name="Wei L."/>
            <person name="Li C."/>
            <person name="Ma Q."/>
            <person name="Ju M."/>
            <person name="Zhao R."/>
            <person name="Li G."/>
            <person name="Mu C."/>
            <person name="Tian Q."/>
            <person name="Mei H."/>
            <person name="Zhang T."/>
            <person name="Gao T."/>
            <person name="Zhang H."/>
        </authorList>
    </citation>
    <scope>NUCLEOTIDE SEQUENCE</scope>
    <source>
        <strain evidence="3">G02</strain>
    </source>
</reference>
<feature type="domain" description="Reverse transcriptase zinc-binding" evidence="1">
    <location>
        <begin position="39"/>
        <end position="85"/>
    </location>
</feature>
<gene>
    <name evidence="2" type="ORF">Sradi_3831400</name>
    <name evidence="3" type="ORF">Sradi_3831600</name>
</gene>
<dbReference type="EMBL" id="JACGWJ010000016">
    <property type="protein sequence ID" value="KAL0361471.1"/>
    <property type="molecule type" value="Genomic_DNA"/>
</dbReference>